<evidence type="ECO:0000259" key="4">
    <source>
        <dbReference type="PROSITE" id="PS50102"/>
    </source>
</evidence>
<dbReference type="OrthoDB" id="439808at2759"/>
<keyword evidence="6" id="KW-1185">Reference proteome</keyword>
<name>A0A226EKC1_FOLCA</name>
<dbReference type="PANTHER" id="PTHR48034">
    <property type="entry name" value="TRANSFORMER-2 SEX-DETERMINING PROTEIN-RELATED"/>
    <property type="match status" value="1"/>
</dbReference>
<dbReference type="InterPro" id="IPR012677">
    <property type="entry name" value="Nucleotide-bd_a/b_plait_sf"/>
</dbReference>
<feature type="compositionally biased region" description="Basic and acidic residues" evidence="3">
    <location>
        <begin position="25"/>
        <end position="36"/>
    </location>
</feature>
<feature type="region of interest" description="Disordered" evidence="3">
    <location>
        <begin position="126"/>
        <end position="215"/>
    </location>
</feature>
<evidence type="ECO:0000256" key="2">
    <source>
        <dbReference type="PROSITE-ProRule" id="PRU00176"/>
    </source>
</evidence>
<dbReference type="InterPro" id="IPR050441">
    <property type="entry name" value="RBM"/>
</dbReference>
<dbReference type="AlphaFoldDB" id="A0A226EKC1"/>
<feature type="compositionally biased region" description="Polar residues" evidence="3">
    <location>
        <begin position="12"/>
        <end position="23"/>
    </location>
</feature>
<feature type="region of interest" description="Disordered" evidence="3">
    <location>
        <begin position="303"/>
        <end position="364"/>
    </location>
</feature>
<dbReference type="EMBL" id="LNIX01000003">
    <property type="protein sequence ID" value="OXA57557.1"/>
    <property type="molecule type" value="Genomic_DNA"/>
</dbReference>
<feature type="compositionally biased region" description="Basic residues" evidence="3">
    <location>
        <begin position="152"/>
        <end position="177"/>
    </location>
</feature>
<dbReference type="Proteomes" id="UP000198287">
    <property type="component" value="Unassembled WGS sequence"/>
</dbReference>
<feature type="region of interest" description="Disordered" evidence="3">
    <location>
        <begin position="1"/>
        <end position="57"/>
    </location>
</feature>
<feature type="compositionally biased region" description="Basic and acidic residues" evidence="3">
    <location>
        <begin position="138"/>
        <end position="151"/>
    </location>
</feature>
<dbReference type="Gene3D" id="3.30.70.330">
    <property type="match status" value="1"/>
</dbReference>
<dbReference type="PROSITE" id="PS50102">
    <property type="entry name" value="RRM"/>
    <property type="match status" value="1"/>
</dbReference>
<proteinExistence type="predicted"/>
<feature type="compositionally biased region" description="Basic and acidic residues" evidence="3">
    <location>
        <begin position="314"/>
        <end position="332"/>
    </location>
</feature>
<protein>
    <submittedName>
        <fullName evidence="5">Transformer-2 protein beta</fullName>
    </submittedName>
</protein>
<dbReference type="SMART" id="SM00360">
    <property type="entry name" value="RRM"/>
    <property type="match status" value="1"/>
</dbReference>
<feature type="compositionally biased region" description="Basic and acidic residues" evidence="3">
    <location>
        <begin position="200"/>
        <end position="215"/>
    </location>
</feature>
<accession>A0A226EKC1</accession>
<gene>
    <name evidence="5" type="ORF">Fcan01_07744</name>
</gene>
<dbReference type="Pfam" id="PF00076">
    <property type="entry name" value="RRM_1"/>
    <property type="match status" value="1"/>
</dbReference>
<evidence type="ECO:0000313" key="5">
    <source>
        <dbReference type="EMBL" id="OXA57557.1"/>
    </source>
</evidence>
<comment type="caution">
    <text evidence="5">The sequence shown here is derived from an EMBL/GenBank/DDBJ whole genome shotgun (WGS) entry which is preliminary data.</text>
</comment>
<evidence type="ECO:0000313" key="6">
    <source>
        <dbReference type="Proteomes" id="UP000198287"/>
    </source>
</evidence>
<feature type="compositionally biased region" description="Basic residues" evidence="3">
    <location>
        <begin position="344"/>
        <end position="353"/>
    </location>
</feature>
<feature type="compositionally biased region" description="Gly residues" evidence="3">
    <location>
        <begin position="178"/>
        <end position="188"/>
    </location>
</feature>
<dbReference type="CDD" id="cd12363">
    <property type="entry name" value="RRM_TRA2"/>
    <property type="match status" value="1"/>
</dbReference>
<dbReference type="InterPro" id="IPR035979">
    <property type="entry name" value="RBD_domain_sf"/>
</dbReference>
<dbReference type="SUPFAM" id="SSF54928">
    <property type="entry name" value="RNA-binding domain, RBD"/>
    <property type="match status" value="1"/>
</dbReference>
<keyword evidence="1 2" id="KW-0694">RNA-binding</keyword>
<reference evidence="5 6" key="1">
    <citation type="submission" date="2015-12" db="EMBL/GenBank/DDBJ databases">
        <title>The genome of Folsomia candida.</title>
        <authorList>
            <person name="Faddeeva A."/>
            <person name="Derks M.F."/>
            <person name="Anvar Y."/>
            <person name="Smit S."/>
            <person name="Van Straalen N."/>
            <person name="Roelofs D."/>
        </authorList>
    </citation>
    <scope>NUCLEOTIDE SEQUENCE [LARGE SCALE GENOMIC DNA]</scope>
    <source>
        <strain evidence="5 6">VU population</strain>
        <tissue evidence="5">Whole body</tissue>
    </source>
</reference>
<dbReference type="STRING" id="158441.A0A226EKC1"/>
<dbReference type="OMA" id="GPIDECT"/>
<evidence type="ECO:0000256" key="3">
    <source>
        <dbReference type="SAM" id="MobiDB-lite"/>
    </source>
</evidence>
<feature type="domain" description="RRM" evidence="4">
    <location>
        <begin position="220"/>
        <end position="298"/>
    </location>
</feature>
<evidence type="ECO:0000256" key="1">
    <source>
        <dbReference type="ARBA" id="ARBA00022884"/>
    </source>
</evidence>
<feature type="compositionally biased region" description="Basic and acidic residues" evidence="3">
    <location>
        <begin position="354"/>
        <end position="364"/>
    </location>
</feature>
<sequence length="364" mass="41417">MKSDDFHHRTTSSKLSPWFSSRPAQYEEERNQRTVDRQSAPPSLTKRRSKFRDPAPPAHTKLEAYFCVSSQEKPEKGYSPSLPFLSFSPRSVFFIAASGIKGTPEKDSITVLIIILWGEMMGGRGSISPRMGGSPGPVRHDRSGSHREQHRYSRSRSHSRGRERKNYRRGYRSRSRSRGGGGGGGGGARSRSRSPMSGRRRQDGGRKMAVSLKDDPQPNKCLGVFGLSLRTTERDLKEVFSRYGPIDECTVVIDAQTGRSRGFAFIYFESMEDAKAAKESCNGIEIDGRRIRVDFSITQRAHTPTPGIYMGKPTYDDSVDRRSRGGRREEYNRGYNRRSPSPYYRRRGRYSRSRSREYSPRGRY</sequence>
<feature type="compositionally biased region" description="Low complexity" evidence="3">
    <location>
        <begin position="333"/>
        <end position="343"/>
    </location>
</feature>
<organism evidence="5 6">
    <name type="scientific">Folsomia candida</name>
    <name type="common">Springtail</name>
    <dbReference type="NCBI Taxonomy" id="158441"/>
    <lineage>
        <taxon>Eukaryota</taxon>
        <taxon>Metazoa</taxon>
        <taxon>Ecdysozoa</taxon>
        <taxon>Arthropoda</taxon>
        <taxon>Hexapoda</taxon>
        <taxon>Collembola</taxon>
        <taxon>Entomobryomorpha</taxon>
        <taxon>Isotomoidea</taxon>
        <taxon>Isotomidae</taxon>
        <taxon>Proisotominae</taxon>
        <taxon>Folsomia</taxon>
    </lineage>
</organism>
<dbReference type="GO" id="GO:0003723">
    <property type="term" value="F:RNA binding"/>
    <property type="evidence" value="ECO:0007669"/>
    <property type="project" value="UniProtKB-UniRule"/>
</dbReference>
<dbReference type="InterPro" id="IPR000504">
    <property type="entry name" value="RRM_dom"/>
</dbReference>